<reference evidence="8" key="1">
    <citation type="submission" date="2022-11" db="UniProtKB">
        <authorList>
            <consortium name="WormBaseParasite"/>
        </authorList>
    </citation>
    <scope>IDENTIFICATION</scope>
</reference>
<protein>
    <recommendedName>
        <fullName evidence="2">glucuronosyltransferase</fullName>
        <ecNumber evidence="2">2.4.1.17</ecNumber>
    </recommendedName>
</protein>
<evidence type="ECO:0000313" key="7">
    <source>
        <dbReference type="Proteomes" id="UP000887566"/>
    </source>
</evidence>
<dbReference type="SUPFAM" id="SSF53756">
    <property type="entry name" value="UDP-Glycosyltransferase/glycogen phosphorylase"/>
    <property type="match status" value="1"/>
</dbReference>
<dbReference type="EC" id="2.4.1.17" evidence="2"/>
<comment type="similarity">
    <text evidence="1">Belongs to the UDP-glycosyltransferase family.</text>
</comment>
<keyword evidence="4" id="KW-0808">Transferase</keyword>
<dbReference type="WBParaSite" id="PSAMB.scaffold880size39534.g9465.t1">
    <property type="protein sequence ID" value="PSAMB.scaffold880size39534.g9465.t1"/>
    <property type="gene ID" value="PSAMB.scaffold880size39534.g9465"/>
</dbReference>
<keyword evidence="3" id="KW-0328">Glycosyltransferase</keyword>
<dbReference type="AlphaFoldDB" id="A0A914XL53"/>
<name>A0A914XL53_9BILA</name>
<dbReference type="PANTHER" id="PTHR48043">
    <property type="entry name" value="EG:EG0003.4 PROTEIN-RELATED"/>
    <property type="match status" value="1"/>
</dbReference>
<dbReference type="PANTHER" id="PTHR48043:SF145">
    <property type="entry name" value="FI06409P-RELATED"/>
    <property type="match status" value="1"/>
</dbReference>
<dbReference type="Gene3D" id="3.40.50.2000">
    <property type="entry name" value="Glycogen Phosphorylase B"/>
    <property type="match status" value="1"/>
</dbReference>
<evidence type="ECO:0000256" key="1">
    <source>
        <dbReference type="ARBA" id="ARBA00009995"/>
    </source>
</evidence>
<dbReference type="Pfam" id="PF00201">
    <property type="entry name" value="UDPGT"/>
    <property type="match status" value="1"/>
</dbReference>
<feature type="signal peptide" evidence="6">
    <location>
        <begin position="1"/>
        <end position="17"/>
    </location>
</feature>
<keyword evidence="6" id="KW-0732">Signal</keyword>
<keyword evidence="7" id="KW-1185">Reference proteome</keyword>
<evidence type="ECO:0000256" key="5">
    <source>
        <dbReference type="ARBA" id="ARBA00047475"/>
    </source>
</evidence>
<evidence type="ECO:0000256" key="2">
    <source>
        <dbReference type="ARBA" id="ARBA00012544"/>
    </source>
</evidence>
<feature type="chain" id="PRO_5038076987" description="glucuronosyltransferase" evidence="6">
    <location>
        <begin position="18"/>
        <end position="183"/>
    </location>
</feature>
<dbReference type="Proteomes" id="UP000887566">
    <property type="component" value="Unplaced"/>
</dbReference>
<organism evidence="7 8">
    <name type="scientific">Plectus sambesii</name>
    <dbReference type="NCBI Taxonomy" id="2011161"/>
    <lineage>
        <taxon>Eukaryota</taxon>
        <taxon>Metazoa</taxon>
        <taxon>Ecdysozoa</taxon>
        <taxon>Nematoda</taxon>
        <taxon>Chromadorea</taxon>
        <taxon>Plectida</taxon>
        <taxon>Plectina</taxon>
        <taxon>Plectoidea</taxon>
        <taxon>Plectidae</taxon>
        <taxon>Plectus</taxon>
    </lineage>
</organism>
<evidence type="ECO:0000256" key="6">
    <source>
        <dbReference type="SAM" id="SignalP"/>
    </source>
</evidence>
<sequence>MMKTLLLVVASLQVCATYKILVYSPGMSNSHLMFNGRIADLLIKAGHDVLIYKPELSERATTNGSNIARMLVVDIGVKEKWAKIAEKFDDVLFKGSGMGLSDIMSFQKLNIETCEAQLKQKDVMDILRAEKFDLAISETMEFCSYGIFHHLNIPSNIVLSPGPLVDYMSDAFGFPAAASHVPS</sequence>
<proteinExistence type="inferred from homology"/>
<comment type="catalytic activity">
    <reaction evidence="5">
        <text>glucuronate acceptor + UDP-alpha-D-glucuronate = acceptor beta-D-glucuronoside + UDP + H(+)</text>
        <dbReference type="Rhea" id="RHEA:21032"/>
        <dbReference type="ChEBI" id="CHEBI:15378"/>
        <dbReference type="ChEBI" id="CHEBI:58052"/>
        <dbReference type="ChEBI" id="CHEBI:58223"/>
        <dbReference type="ChEBI" id="CHEBI:132367"/>
        <dbReference type="ChEBI" id="CHEBI:132368"/>
        <dbReference type="EC" id="2.4.1.17"/>
    </reaction>
</comment>
<dbReference type="GO" id="GO:0015020">
    <property type="term" value="F:glucuronosyltransferase activity"/>
    <property type="evidence" value="ECO:0007669"/>
    <property type="project" value="UniProtKB-EC"/>
</dbReference>
<evidence type="ECO:0000256" key="3">
    <source>
        <dbReference type="ARBA" id="ARBA00022676"/>
    </source>
</evidence>
<evidence type="ECO:0000313" key="8">
    <source>
        <dbReference type="WBParaSite" id="PSAMB.scaffold880size39534.g9465.t1"/>
    </source>
</evidence>
<dbReference type="InterPro" id="IPR050271">
    <property type="entry name" value="UDP-glycosyltransferase"/>
</dbReference>
<dbReference type="InterPro" id="IPR002213">
    <property type="entry name" value="UDP_glucos_trans"/>
</dbReference>
<accession>A0A914XL53</accession>
<evidence type="ECO:0000256" key="4">
    <source>
        <dbReference type="ARBA" id="ARBA00022679"/>
    </source>
</evidence>